<reference evidence="2" key="1">
    <citation type="submission" date="2020-04" db="EMBL/GenBank/DDBJ databases">
        <authorList>
            <person name="Chiriac C."/>
            <person name="Salcher M."/>
            <person name="Ghai R."/>
            <person name="Kavagutti S V."/>
        </authorList>
    </citation>
    <scope>NUCLEOTIDE SEQUENCE</scope>
</reference>
<accession>A0A6J5KPH9</accession>
<evidence type="ECO:0000313" key="2">
    <source>
        <dbReference type="EMBL" id="CAB4124198.1"/>
    </source>
</evidence>
<dbReference type="EMBL" id="LR797816">
    <property type="protein sequence ID" value="CAB4240887.1"/>
    <property type="molecule type" value="Genomic_DNA"/>
</dbReference>
<sequence length="113" mass="12727">MGFVKKWTGKYVTIDPKNPSALGVCDASGFVFNHKDLVKQMEWRGNNKVWTGFMVGKPFEDVPNEQNRPPISKDDPRPVMNPRLPTPYTDPNAPVSLPNAQLMAKLNSFHWGS</sequence>
<gene>
    <name evidence="3" type="ORF">UFOVP34_38</name>
    <name evidence="2" type="ORF">UFOVP51_68</name>
</gene>
<evidence type="ECO:0000256" key="1">
    <source>
        <dbReference type="SAM" id="MobiDB-lite"/>
    </source>
</evidence>
<protein>
    <submittedName>
        <fullName evidence="2">Uncharacterized protein</fullName>
    </submittedName>
</protein>
<name>A0A6J5KPH9_9CAUD</name>
<evidence type="ECO:0000313" key="3">
    <source>
        <dbReference type="EMBL" id="CAB4240887.1"/>
    </source>
</evidence>
<feature type="region of interest" description="Disordered" evidence="1">
    <location>
        <begin position="59"/>
        <end position="96"/>
    </location>
</feature>
<proteinExistence type="predicted"/>
<dbReference type="EMBL" id="LR796177">
    <property type="protein sequence ID" value="CAB4124198.1"/>
    <property type="molecule type" value="Genomic_DNA"/>
</dbReference>
<organism evidence="2">
    <name type="scientific">uncultured Caudovirales phage</name>
    <dbReference type="NCBI Taxonomy" id="2100421"/>
    <lineage>
        <taxon>Viruses</taxon>
        <taxon>Duplodnaviria</taxon>
        <taxon>Heunggongvirae</taxon>
        <taxon>Uroviricota</taxon>
        <taxon>Caudoviricetes</taxon>
        <taxon>Peduoviridae</taxon>
        <taxon>Maltschvirus</taxon>
        <taxon>Maltschvirus maltsch</taxon>
    </lineage>
</organism>